<evidence type="ECO:0000259" key="2">
    <source>
        <dbReference type="Pfam" id="PF08327"/>
    </source>
</evidence>
<proteinExistence type="inferred from homology"/>
<dbReference type="EMBL" id="JBBEGN010000003">
    <property type="protein sequence ID" value="MEJ2867860.1"/>
    <property type="molecule type" value="Genomic_DNA"/>
</dbReference>
<dbReference type="InterPro" id="IPR013538">
    <property type="entry name" value="ASHA1/2-like_C"/>
</dbReference>
<dbReference type="RefSeq" id="WP_337694467.1">
    <property type="nucleotide sequence ID" value="NZ_JBBEGN010000003.1"/>
</dbReference>
<dbReference type="Gene3D" id="3.30.530.20">
    <property type="match status" value="1"/>
</dbReference>
<name>A0ABU8MKM7_9PSEU</name>
<gene>
    <name evidence="3" type="ORF">WCD74_08800</name>
</gene>
<accession>A0ABU8MKM7</accession>
<comment type="similarity">
    <text evidence="1">Belongs to the AHA1 family.</text>
</comment>
<organism evidence="3 4">
    <name type="scientific">Actinomycetospora aurantiaca</name>
    <dbReference type="NCBI Taxonomy" id="3129233"/>
    <lineage>
        <taxon>Bacteria</taxon>
        <taxon>Bacillati</taxon>
        <taxon>Actinomycetota</taxon>
        <taxon>Actinomycetes</taxon>
        <taxon>Pseudonocardiales</taxon>
        <taxon>Pseudonocardiaceae</taxon>
        <taxon>Actinomycetospora</taxon>
    </lineage>
</organism>
<dbReference type="Proteomes" id="UP001385809">
    <property type="component" value="Unassembled WGS sequence"/>
</dbReference>
<evidence type="ECO:0000313" key="4">
    <source>
        <dbReference type="Proteomes" id="UP001385809"/>
    </source>
</evidence>
<dbReference type="InterPro" id="IPR023393">
    <property type="entry name" value="START-like_dom_sf"/>
</dbReference>
<evidence type="ECO:0000256" key="1">
    <source>
        <dbReference type="ARBA" id="ARBA00006817"/>
    </source>
</evidence>
<reference evidence="3 4" key="1">
    <citation type="submission" date="2024-03" db="EMBL/GenBank/DDBJ databases">
        <title>Actinomycetospora sp. OC33-EN08, a novel actinomycete isolated from wild orchid (Aerides multiflora).</title>
        <authorList>
            <person name="Suriyachadkun C."/>
        </authorList>
    </citation>
    <scope>NUCLEOTIDE SEQUENCE [LARGE SCALE GENOMIC DNA]</scope>
    <source>
        <strain evidence="3 4">OC33-EN08</strain>
    </source>
</reference>
<dbReference type="SUPFAM" id="SSF55961">
    <property type="entry name" value="Bet v1-like"/>
    <property type="match status" value="1"/>
</dbReference>
<feature type="domain" description="Activator of Hsp90 ATPase homologue 1/2-like C-terminal" evidence="2">
    <location>
        <begin position="18"/>
        <end position="134"/>
    </location>
</feature>
<evidence type="ECO:0000313" key="3">
    <source>
        <dbReference type="EMBL" id="MEJ2867860.1"/>
    </source>
</evidence>
<dbReference type="Pfam" id="PF08327">
    <property type="entry name" value="AHSA1"/>
    <property type="match status" value="1"/>
</dbReference>
<protein>
    <submittedName>
        <fullName evidence="3">SRPBCC domain-containing protein</fullName>
    </submittedName>
</protein>
<sequence>MTAPAEDLVVRRTYPDRVEDVWSALTESERLGRWIGTWTGDPTTGTVTFTMTGEVDAGGEVDDPVDVAIEVCEPPHRLVVDLPSGDTSWHLDLTLSAAGDGSELVLVQRLDGSVPRDDLAAGWTWYLARLAASLRGEPMPAWDPPA</sequence>
<comment type="caution">
    <text evidence="3">The sequence shown here is derived from an EMBL/GenBank/DDBJ whole genome shotgun (WGS) entry which is preliminary data.</text>
</comment>
<keyword evidence="4" id="KW-1185">Reference proteome</keyword>